<sequence>MRSVTQRKHVRLTYGAHYLVAHLSAVRSTRYKNGRTTARARAVQSLFLSRLFPNLLSPLPESSRGSGHRRSRDAQIHPIREAFSERGCTDISNPTPPSPPRAFSRRHPPTRVEPLRFDQIR</sequence>
<reference evidence="2" key="2">
    <citation type="submission" date="2021-02" db="EMBL/GenBank/DDBJ databases">
        <authorList>
            <person name="Kimball J.A."/>
            <person name="Haas M.W."/>
            <person name="Macchietto M."/>
            <person name="Kono T."/>
            <person name="Duquette J."/>
            <person name="Shao M."/>
        </authorList>
    </citation>
    <scope>NUCLEOTIDE SEQUENCE</scope>
    <source>
        <tissue evidence="2">Fresh leaf tissue</tissue>
    </source>
</reference>
<organism evidence="2 3">
    <name type="scientific">Zizania palustris</name>
    <name type="common">Northern wild rice</name>
    <dbReference type="NCBI Taxonomy" id="103762"/>
    <lineage>
        <taxon>Eukaryota</taxon>
        <taxon>Viridiplantae</taxon>
        <taxon>Streptophyta</taxon>
        <taxon>Embryophyta</taxon>
        <taxon>Tracheophyta</taxon>
        <taxon>Spermatophyta</taxon>
        <taxon>Magnoliopsida</taxon>
        <taxon>Liliopsida</taxon>
        <taxon>Poales</taxon>
        <taxon>Poaceae</taxon>
        <taxon>BOP clade</taxon>
        <taxon>Oryzoideae</taxon>
        <taxon>Oryzeae</taxon>
        <taxon>Zizaniinae</taxon>
        <taxon>Zizania</taxon>
    </lineage>
</organism>
<accession>A0A8J5WGQ7</accession>
<comment type="caution">
    <text evidence="2">The sequence shown here is derived from an EMBL/GenBank/DDBJ whole genome shotgun (WGS) entry which is preliminary data.</text>
</comment>
<dbReference type="EMBL" id="JAAALK010000080">
    <property type="protein sequence ID" value="KAG8091313.1"/>
    <property type="molecule type" value="Genomic_DNA"/>
</dbReference>
<evidence type="ECO:0000256" key="1">
    <source>
        <dbReference type="SAM" id="MobiDB-lite"/>
    </source>
</evidence>
<dbReference type="Proteomes" id="UP000729402">
    <property type="component" value="Unassembled WGS sequence"/>
</dbReference>
<protein>
    <submittedName>
        <fullName evidence="2">Uncharacterized protein</fullName>
    </submittedName>
</protein>
<reference evidence="2" key="1">
    <citation type="journal article" date="2021" name="bioRxiv">
        <title>Whole Genome Assembly and Annotation of Northern Wild Rice, Zizania palustris L., Supports a Whole Genome Duplication in the Zizania Genus.</title>
        <authorList>
            <person name="Haas M."/>
            <person name="Kono T."/>
            <person name="Macchietto M."/>
            <person name="Millas R."/>
            <person name="McGilp L."/>
            <person name="Shao M."/>
            <person name="Duquette J."/>
            <person name="Hirsch C.N."/>
            <person name="Kimball J."/>
        </authorList>
    </citation>
    <scope>NUCLEOTIDE SEQUENCE</scope>
    <source>
        <tissue evidence="2">Fresh leaf tissue</tissue>
    </source>
</reference>
<dbReference type="AlphaFoldDB" id="A0A8J5WGQ7"/>
<feature type="region of interest" description="Disordered" evidence="1">
    <location>
        <begin position="57"/>
        <end position="121"/>
    </location>
</feature>
<proteinExistence type="predicted"/>
<name>A0A8J5WGQ7_ZIZPA</name>
<evidence type="ECO:0000313" key="2">
    <source>
        <dbReference type="EMBL" id="KAG8091313.1"/>
    </source>
</evidence>
<evidence type="ECO:0000313" key="3">
    <source>
        <dbReference type="Proteomes" id="UP000729402"/>
    </source>
</evidence>
<feature type="compositionally biased region" description="Basic and acidic residues" evidence="1">
    <location>
        <begin position="72"/>
        <end position="88"/>
    </location>
</feature>
<keyword evidence="3" id="KW-1185">Reference proteome</keyword>
<gene>
    <name evidence="2" type="ORF">GUJ93_ZPchr0012g20628</name>
</gene>